<dbReference type="InterPro" id="IPR025319">
    <property type="entry name" value="DUF4224"/>
</dbReference>
<proteinExistence type="predicted"/>
<gene>
    <name evidence="2" type="ORF">9F2_27</name>
</gene>
<evidence type="ECO:0000313" key="2">
    <source>
        <dbReference type="EMBL" id="ASN71533.1"/>
    </source>
</evidence>
<dbReference type="EMBL" id="MF417927">
    <property type="protein sequence ID" value="ASN71533.1"/>
    <property type="molecule type" value="Genomic_DNA"/>
</dbReference>
<accession>A0A2H4JC20</accession>
<protein>
    <recommendedName>
        <fullName evidence="1">DUF4224 domain-containing protein</fullName>
    </recommendedName>
</protein>
<dbReference type="Pfam" id="PF13986">
    <property type="entry name" value="DUF4224"/>
    <property type="match status" value="1"/>
</dbReference>
<reference evidence="2" key="1">
    <citation type="submission" date="2017-06" db="EMBL/GenBank/DDBJ databases">
        <title>Novel phages from South African skin metaviromes.</title>
        <authorList>
            <person name="van Zyl L.J."/>
            <person name="Abrahams Y."/>
            <person name="Stander E.A."/>
            <person name="Kirby B.M."/>
            <person name="Clavaud C."/>
            <person name="Farcet C."/>
            <person name="Breton L."/>
            <person name="Trindade M.I."/>
        </authorList>
    </citation>
    <scope>NUCLEOTIDE SEQUENCE</scope>
</reference>
<evidence type="ECO:0000259" key="1">
    <source>
        <dbReference type="Pfam" id="PF13986"/>
    </source>
</evidence>
<organism evidence="2">
    <name type="scientific">uncultured Caudovirales phage</name>
    <dbReference type="NCBI Taxonomy" id="2100421"/>
    <lineage>
        <taxon>Viruses</taxon>
        <taxon>Duplodnaviria</taxon>
        <taxon>Heunggongvirae</taxon>
        <taxon>Uroviricota</taxon>
        <taxon>Caudoviricetes</taxon>
        <taxon>Peduoviridae</taxon>
        <taxon>Maltschvirus</taxon>
        <taxon>Maltschvirus maltsch</taxon>
    </lineage>
</organism>
<feature type="domain" description="DUF4224" evidence="1">
    <location>
        <begin position="2"/>
        <end position="44"/>
    </location>
</feature>
<sequence>MFLTEEEVAELTGYKRARDQVRWLVGEKFGYVIGGDGRPRVLREVVLARLGSGSSKRKEPQLRLG</sequence>
<name>A0A2H4JC20_9CAUD</name>